<gene>
    <name evidence="1" type="ORF">Vadar_014428</name>
</gene>
<name>A0ACB7XZ92_9ERIC</name>
<evidence type="ECO:0000313" key="1">
    <source>
        <dbReference type="EMBL" id="KAH7846476.1"/>
    </source>
</evidence>
<comment type="caution">
    <text evidence="1">The sequence shown here is derived from an EMBL/GenBank/DDBJ whole genome shotgun (WGS) entry which is preliminary data.</text>
</comment>
<sequence length="452" mass="50294">MNSPIVQTISECFIKPRYPSQEEPNHPPIHLTSWDLAMLSIHYIQKGLLFNKPAPTNDQENPVKSLIENLKESLSLTLVHFYPLAGRLATQKQENPHSYSVYIDCNNSPGAKFIYATVDLTIADILSPVDVPLVVQSFFDHDRAVNHDGHTMSLLSIQVTELVDGIFIGCSVNHMVVDGTSYWHFLDILSNTFRAQEKSSDISRAPILTRWFPDGCGPIIDLPFTHHEQFINRFRAPPLRERIFHLSSQSVAKLKAKANSECNTTKISSFQAVSALIWRCVTRARGLPRDQVTNCRMAANNRGRIVPPLPSEYFGNSMQTVSGKASAGELLKHGFGWAAWQVHEAVAGHSDAAVREWVGKWMEDPLIYNIEQFYDPFSVMMGSSPRFGMYGNEFGMGKAVAIRSGYGNKFDGKVTSYPGFEGGGSIDLEVCLSPEAMSRIEADEEFMGAVCG</sequence>
<organism evidence="1 2">
    <name type="scientific">Vaccinium darrowii</name>
    <dbReference type="NCBI Taxonomy" id="229202"/>
    <lineage>
        <taxon>Eukaryota</taxon>
        <taxon>Viridiplantae</taxon>
        <taxon>Streptophyta</taxon>
        <taxon>Embryophyta</taxon>
        <taxon>Tracheophyta</taxon>
        <taxon>Spermatophyta</taxon>
        <taxon>Magnoliopsida</taxon>
        <taxon>eudicotyledons</taxon>
        <taxon>Gunneridae</taxon>
        <taxon>Pentapetalae</taxon>
        <taxon>asterids</taxon>
        <taxon>Ericales</taxon>
        <taxon>Ericaceae</taxon>
        <taxon>Vaccinioideae</taxon>
        <taxon>Vaccinieae</taxon>
        <taxon>Vaccinium</taxon>
    </lineage>
</organism>
<dbReference type="EMBL" id="CM037155">
    <property type="protein sequence ID" value="KAH7846476.1"/>
    <property type="molecule type" value="Genomic_DNA"/>
</dbReference>
<protein>
    <submittedName>
        <fullName evidence="1">Uncharacterized protein</fullName>
    </submittedName>
</protein>
<evidence type="ECO:0000313" key="2">
    <source>
        <dbReference type="Proteomes" id="UP000828048"/>
    </source>
</evidence>
<reference evidence="1 2" key="1">
    <citation type="journal article" date="2021" name="Hortic Res">
        <title>High-quality reference genome and annotation aids understanding of berry development for evergreen blueberry (Vaccinium darrowii).</title>
        <authorList>
            <person name="Yu J."/>
            <person name="Hulse-Kemp A.M."/>
            <person name="Babiker E."/>
            <person name="Staton M."/>
        </authorList>
    </citation>
    <scope>NUCLEOTIDE SEQUENCE [LARGE SCALE GENOMIC DNA]</scope>
    <source>
        <strain evidence="2">cv. NJ 8807/NJ 8810</strain>
        <tissue evidence="1">Young leaf</tissue>
    </source>
</reference>
<proteinExistence type="predicted"/>
<keyword evidence="2" id="KW-1185">Reference proteome</keyword>
<accession>A0ACB7XZ92</accession>
<dbReference type="Proteomes" id="UP000828048">
    <property type="component" value="Chromosome 5"/>
</dbReference>